<dbReference type="EMBL" id="AE000657">
    <property type="protein sequence ID" value="AAC06498.1"/>
    <property type="molecule type" value="Genomic_DNA"/>
</dbReference>
<dbReference type="HOGENOM" id="CLU_145979_0_0_0"/>
<dbReference type="KEGG" id="aae:aq_126"/>
<gene>
    <name evidence="1" type="ordered locus">aq_126</name>
</gene>
<evidence type="ECO:0000313" key="2">
    <source>
        <dbReference type="Proteomes" id="UP000000798"/>
    </source>
</evidence>
<evidence type="ECO:0000313" key="1">
    <source>
        <dbReference type="EMBL" id="AAC06498.1"/>
    </source>
</evidence>
<proteinExistence type="predicted"/>
<sequence>MNVKEGVKELILSYGKNLAELEPINTKLIEYKLKLKAQIIKTLSLDVDKSTKEEMFKDMLEGVNEAVAEIAKEMDTQNERMIERYMLFFESTSEVLKEFMEGDYIEDKHELSQTLGKISKILEKLRLDLKEKQKGILKFIRRLIFRT</sequence>
<dbReference type="RefSeq" id="WP_010880024.1">
    <property type="nucleotide sequence ID" value="NC_000918.1"/>
</dbReference>
<dbReference type="PIR" id="C70312">
    <property type="entry name" value="C70312"/>
</dbReference>
<dbReference type="InParanoid" id="O66526"/>
<dbReference type="EnsemblBacteria" id="AAC06498">
    <property type="protein sequence ID" value="AAC06498"/>
    <property type="gene ID" value="aq_126"/>
</dbReference>
<dbReference type="STRING" id="224324.aq_126"/>
<name>O66526_AQUAE</name>
<dbReference type="Proteomes" id="UP000000798">
    <property type="component" value="Chromosome"/>
</dbReference>
<dbReference type="AlphaFoldDB" id="O66526"/>
<accession>O66526</accession>
<protein>
    <submittedName>
        <fullName evidence="1">Uncharacterized protein</fullName>
    </submittedName>
</protein>
<organism evidence="1 2">
    <name type="scientific">Aquifex aeolicus (strain VF5)</name>
    <dbReference type="NCBI Taxonomy" id="224324"/>
    <lineage>
        <taxon>Bacteria</taxon>
        <taxon>Pseudomonadati</taxon>
        <taxon>Aquificota</taxon>
        <taxon>Aquificia</taxon>
        <taxon>Aquificales</taxon>
        <taxon>Aquificaceae</taxon>
        <taxon>Aquifex</taxon>
    </lineage>
</organism>
<reference evidence="1 2" key="1">
    <citation type="journal article" date="1998" name="Nature">
        <title>The complete genome of the hyperthermophilic bacterium Aquifex aeolicus.</title>
        <authorList>
            <person name="Deckert G."/>
            <person name="Warren P.V."/>
            <person name="Gaasterland T."/>
            <person name="Young W.G."/>
            <person name="Lenox A.L."/>
            <person name="Graham D.E."/>
            <person name="Overbeek R."/>
            <person name="Snead M.A."/>
            <person name="Keller M."/>
            <person name="Aujay M."/>
            <person name="Huber R."/>
            <person name="Feldman R.A."/>
            <person name="Short J.M."/>
            <person name="Olson G.J."/>
            <person name="Swanson R.V."/>
        </authorList>
    </citation>
    <scope>NUCLEOTIDE SEQUENCE [LARGE SCALE GENOMIC DNA]</scope>
    <source>
        <strain evidence="1 2">VF5</strain>
    </source>
</reference>
<keyword evidence="2" id="KW-1185">Reference proteome</keyword>